<evidence type="ECO:0000313" key="2">
    <source>
        <dbReference type="RefSeq" id="XP_075091019.1"/>
    </source>
</evidence>
<sequence length="381" mass="42760">MMSLRFDVFGSRNMSYGSSSVMITSEPLMRSSNYLAWASFVELWCKGQGVQGHLIKQSSEGDEKAIALWAKIDAQLCSILWRSIDFKLMPLFRPFQTCYLVWAKARALYTNDISRFYDMISRMTNLKKQELDMSTYLGQVQAVMEEFEKFMPVSASVEKQQEQRHKMFLVLTLAGLPNDLDSVCDQILASLTVPTVDELFSRLLRLAAAPSHPVISSQILDSSVLASQIVDVRASQTMENRRRGGRFGRSRPKCSYCHKLGHTREMCYFLHGRSPKNAYIAQTETTGNQGFSLSKEEYNELIQYRASKKTSPQVASVAQTDTSVAGNSFACVSRSSTFGPWVMDSGASDHISGPQYGTQLVQDVNQKAFTTLTHSVLPQHV</sequence>
<evidence type="ECO:0000313" key="1">
    <source>
        <dbReference type="Proteomes" id="UP000790787"/>
    </source>
</evidence>
<keyword evidence="1" id="KW-1185">Reference proteome</keyword>
<proteinExistence type="predicted"/>
<name>A0AC58T1B8_TOBAC</name>
<reference evidence="1" key="1">
    <citation type="journal article" date="2014" name="Nat. Commun.">
        <title>The tobacco genome sequence and its comparison with those of tomato and potato.</title>
        <authorList>
            <person name="Sierro N."/>
            <person name="Battey J.N."/>
            <person name="Ouadi S."/>
            <person name="Bakaher N."/>
            <person name="Bovet L."/>
            <person name="Willig A."/>
            <person name="Goepfert S."/>
            <person name="Peitsch M.C."/>
            <person name="Ivanov N.V."/>
        </authorList>
    </citation>
    <scope>NUCLEOTIDE SEQUENCE [LARGE SCALE GENOMIC DNA]</scope>
</reference>
<organism evidence="1 2">
    <name type="scientific">Nicotiana tabacum</name>
    <name type="common">Common tobacco</name>
    <dbReference type="NCBI Taxonomy" id="4097"/>
    <lineage>
        <taxon>Eukaryota</taxon>
        <taxon>Viridiplantae</taxon>
        <taxon>Streptophyta</taxon>
        <taxon>Embryophyta</taxon>
        <taxon>Tracheophyta</taxon>
        <taxon>Spermatophyta</taxon>
        <taxon>Magnoliopsida</taxon>
        <taxon>eudicotyledons</taxon>
        <taxon>Gunneridae</taxon>
        <taxon>Pentapetalae</taxon>
        <taxon>asterids</taxon>
        <taxon>lamiids</taxon>
        <taxon>Solanales</taxon>
        <taxon>Solanaceae</taxon>
        <taxon>Nicotianoideae</taxon>
        <taxon>Nicotianeae</taxon>
        <taxon>Nicotiana</taxon>
    </lineage>
</organism>
<accession>A0AC58T1B8</accession>
<dbReference type="RefSeq" id="XP_075091019.1">
    <property type="nucleotide sequence ID" value="XM_075234918.1"/>
</dbReference>
<dbReference type="Proteomes" id="UP000790787">
    <property type="component" value="Chromosome 17"/>
</dbReference>
<reference evidence="2" key="2">
    <citation type="submission" date="2025-08" db="UniProtKB">
        <authorList>
            <consortium name="RefSeq"/>
        </authorList>
    </citation>
    <scope>IDENTIFICATION</scope>
    <source>
        <tissue evidence="2">Leaf</tissue>
    </source>
</reference>
<gene>
    <name evidence="2" type="primary">LOC142171621</name>
</gene>
<protein>
    <submittedName>
        <fullName evidence="2">Uncharacterized protein LOC142171621</fullName>
    </submittedName>
</protein>